<comment type="cofactor">
    <cofactor evidence="22">
        <name>a monovalent cation</name>
        <dbReference type="ChEBI" id="CHEBI:60242"/>
    </cofactor>
    <text evidence="22">A monovalent cation.</text>
</comment>
<comment type="catalytic activity">
    <reaction evidence="21 22">
        <text>(6S)-5,6,7,8-tetrahydrofolyl-(gamma-L-Glu)(n) + L-glutamate + ATP = (6S)-5,6,7,8-tetrahydrofolyl-(gamma-L-Glu)(n+1) + ADP + phosphate + H(+)</text>
        <dbReference type="Rhea" id="RHEA:10580"/>
        <dbReference type="Rhea" id="RHEA-COMP:14738"/>
        <dbReference type="Rhea" id="RHEA-COMP:14740"/>
        <dbReference type="ChEBI" id="CHEBI:15378"/>
        <dbReference type="ChEBI" id="CHEBI:29985"/>
        <dbReference type="ChEBI" id="CHEBI:30616"/>
        <dbReference type="ChEBI" id="CHEBI:43474"/>
        <dbReference type="ChEBI" id="CHEBI:141005"/>
        <dbReference type="ChEBI" id="CHEBI:456216"/>
        <dbReference type="EC" id="6.3.2.17"/>
    </reaction>
</comment>
<proteinExistence type="inferred from homology"/>
<feature type="binding site" evidence="24">
    <location>
        <position position="229"/>
    </location>
    <ligand>
        <name>Mg(2+)</name>
        <dbReference type="ChEBI" id="CHEBI:18420"/>
        <label>1</label>
    </ligand>
</feature>
<evidence type="ECO:0000256" key="21">
    <source>
        <dbReference type="ARBA" id="ARBA00047493"/>
    </source>
</evidence>
<evidence type="ECO:0000256" key="4">
    <source>
        <dbReference type="ARBA" id="ARBA00005150"/>
    </source>
</evidence>
<evidence type="ECO:0000313" key="25">
    <source>
        <dbReference type="EMBL" id="OBA28133.1"/>
    </source>
</evidence>
<dbReference type="PANTHER" id="PTHR11136:SF5">
    <property type="entry name" value="FOLYLPOLYGLUTAMATE SYNTHASE, MITOCHONDRIAL"/>
    <property type="match status" value="1"/>
</dbReference>
<dbReference type="InterPro" id="IPR023600">
    <property type="entry name" value="Folylpolyglutamate_synth_euk"/>
</dbReference>
<dbReference type="GO" id="GO:0005829">
    <property type="term" value="C:cytosol"/>
    <property type="evidence" value="ECO:0007669"/>
    <property type="project" value="TreeGrafter"/>
</dbReference>
<evidence type="ECO:0000256" key="19">
    <source>
        <dbReference type="ARBA" id="ARBA00030592"/>
    </source>
</evidence>
<reference evidence="26" key="1">
    <citation type="journal article" date="2016" name="Proc. Natl. Acad. Sci. U.S.A.">
        <title>Comparative genomics of biotechnologically important yeasts.</title>
        <authorList>
            <person name="Riley R."/>
            <person name="Haridas S."/>
            <person name="Wolfe K.H."/>
            <person name="Lopes M.R."/>
            <person name="Hittinger C.T."/>
            <person name="Goeker M."/>
            <person name="Salamov A.A."/>
            <person name="Wisecaver J.H."/>
            <person name="Long T.M."/>
            <person name="Calvey C.H."/>
            <person name="Aerts A.L."/>
            <person name="Barry K.W."/>
            <person name="Choi C."/>
            <person name="Clum A."/>
            <person name="Coughlan A.Y."/>
            <person name="Deshpande S."/>
            <person name="Douglass A.P."/>
            <person name="Hanson S.J."/>
            <person name="Klenk H.-P."/>
            <person name="LaButti K.M."/>
            <person name="Lapidus A."/>
            <person name="Lindquist E.A."/>
            <person name="Lipzen A.M."/>
            <person name="Meier-Kolthoff J.P."/>
            <person name="Ohm R.A."/>
            <person name="Otillar R.P."/>
            <person name="Pangilinan J.L."/>
            <person name="Peng Y."/>
            <person name="Rokas A."/>
            <person name="Rosa C.A."/>
            <person name="Scheuner C."/>
            <person name="Sibirny A.A."/>
            <person name="Slot J.C."/>
            <person name="Stielow J.B."/>
            <person name="Sun H."/>
            <person name="Kurtzman C.P."/>
            <person name="Blackwell M."/>
            <person name="Grigoriev I.V."/>
            <person name="Jeffries T.W."/>
        </authorList>
    </citation>
    <scope>NUCLEOTIDE SEQUENCE [LARGE SCALE GENOMIC DNA]</scope>
    <source>
        <strain evidence="26">NRRL Y-1626</strain>
    </source>
</reference>
<dbReference type="GO" id="GO:0005759">
    <property type="term" value="C:mitochondrial matrix"/>
    <property type="evidence" value="ECO:0007669"/>
    <property type="project" value="UniProtKB-SubCell"/>
</dbReference>
<evidence type="ECO:0000313" key="26">
    <source>
        <dbReference type="Proteomes" id="UP000092321"/>
    </source>
</evidence>
<comment type="pathway">
    <text evidence="4 22">Cofactor biosynthesis; tetrahydrofolylpolyglutamate biosynthesis.</text>
</comment>
<keyword evidence="14 23" id="KW-0067">ATP-binding</keyword>
<dbReference type="PROSITE" id="PS01011">
    <property type="entry name" value="FOLYLPOLYGLU_SYNT_1"/>
    <property type="match status" value="1"/>
</dbReference>
<evidence type="ECO:0000256" key="1">
    <source>
        <dbReference type="ARBA" id="ARBA00004273"/>
    </source>
</evidence>
<evidence type="ECO:0000256" key="9">
    <source>
        <dbReference type="ARBA" id="ARBA00022563"/>
    </source>
</evidence>
<evidence type="ECO:0000256" key="24">
    <source>
        <dbReference type="PIRSR" id="PIRSR038895-2"/>
    </source>
</evidence>
<dbReference type="EC" id="6.3.2.17" evidence="6 22"/>
<dbReference type="GO" id="GO:0005743">
    <property type="term" value="C:mitochondrial inner membrane"/>
    <property type="evidence" value="ECO:0007669"/>
    <property type="project" value="UniProtKB-SubCell"/>
</dbReference>
<evidence type="ECO:0000256" key="20">
    <source>
        <dbReference type="ARBA" id="ARBA00030876"/>
    </source>
</evidence>
<comment type="similarity">
    <text evidence="5 22">Belongs to the folylpolyglutamate synthase family.</text>
</comment>
<evidence type="ECO:0000256" key="16">
    <source>
        <dbReference type="ARBA" id="ARBA00023128"/>
    </source>
</evidence>
<protein>
    <recommendedName>
        <fullName evidence="7 22">Folylpolyglutamate synthase</fullName>
        <ecNumber evidence="6 22">6.3.2.17</ecNumber>
    </recommendedName>
    <alternativeName>
        <fullName evidence="20 22">Folylpoly-gamma-glutamate synthetase</fullName>
    </alternativeName>
    <alternativeName>
        <fullName evidence="19 22">Tetrahydrofolylpolyglutamate synthase</fullName>
    </alternativeName>
</protein>
<dbReference type="GO" id="GO:0005524">
    <property type="term" value="F:ATP binding"/>
    <property type="evidence" value="ECO:0007669"/>
    <property type="project" value="UniProtKB-KW"/>
</dbReference>
<dbReference type="InterPro" id="IPR001645">
    <property type="entry name" value="Folylpolyglutamate_synth"/>
</dbReference>
<feature type="binding site" evidence="23">
    <location>
        <position position="379"/>
    </location>
    <ligand>
        <name>ATP</name>
        <dbReference type="ChEBI" id="CHEBI:30616"/>
    </ligand>
</feature>
<comment type="function">
    <text evidence="18">Catalyzes conversion of folates to polyglutamate derivatives allowing concentration of folate compounds in the cell and the intracellular retention of these cofactors, which are important substrates for most of the folate-dependent enzymes that are involved in one-carbon transfer reactions involved in purine, pyrimidine and amino acid synthesis. Required for methionine synthesis and maintenance of intact mitochondrial DNA. Involved in telomere maintenance.</text>
</comment>
<evidence type="ECO:0000256" key="11">
    <source>
        <dbReference type="ARBA" id="ARBA00022723"/>
    </source>
</evidence>
<dbReference type="OrthoDB" id="5212574at2759"/>
<evidence type="ECO:0000256" key="22">
    <source>
        <dbReference type="PIRNR" id="PIRNR038895"/>
    </source>
</evidence>
<dbReference type="GO" id="GO:0006730">
    <property type="term" value="P:one-carbon metabolic process"/>
    <property type="evidence" value="ECO:0007669"/>
    <property type="project" value="UniProtKB-KW"/>
</dbReference>
<keyword evidence="8" id="KW-0963">Cytoplasm</keyword>
<comment type="subcellular location">
    <subcellularLocation>
        <location evidence="3">Cytoplasm</location>
    </subcellularLocation>
    <subcellularLocation>
        <location evidence="1">Mitochondrion inner membrane</location>
    </subcellularLocation>
    <subcellularLocation>
        <location evidence="2">Mitochondrion matrix</location>
    </subcellularLocation>
</comment>
<keyword evidence="12 23" id="KW-0547">Nucleotide-binding</keyword>
<evidence type="ECO:0000256" key="10">
    <source>
        <dbReference type="ARBA" id="ARBA00022598"/>
    </source>
</evidence>
<evidence type="ECO:0000256" key="17">
    <source>
        <dbReference type="ARBA" id="ARBA00023136"/>
    </source>
</evidence>
<evidence type="ECO:0000256" key="23">
    <source>
        <dbReference type="PIRSR" id="PIRSR038895-1"/>
    </source>
</evidence>
<dbReference type="SUPFAM" id="SSF53244">
    <property type="entry name" value="MurD-like peptide ligases, peptide-binding domain"/>
    <property type="match status" value="1"/>
</dbReference>
<evidence type="ECO:0000256" key="18">
    <source>
        <dbReference type="ARBA" id="ARBA00025142"/>
    </source>
</evidence>
<feature type="binding site" evidence="24">
    <location>
        <position position="124"/>
    </location>
    <ligand>
        <name>Mg(2+)</name>
        <dbReference type="ChEBI" id="CHEBI:18420"/>
        <label>1</label>
    </ligand>
</feature>
<keyword evidence="17" id="KW-0472">Membrane</keyword>
<dbReference type="AlphaFoldDB" id="A0A1B7THC6"/>
<dbReference type="InterPro" id="IPR036565">
    <property type="entry name" value="Mur-like_cat_sf"/>
</dbReference>
<keyword evidence="16" id="KW-0496">Mitochondrion</keyword>
<feature type="binding site" evidence="24">
    <location>
        <position position="201"/>
    </location>
    <ligand>
        <name>Mg(2+)</name>
        <dbReference type="ChEBI" id="CHEBI:18420"/>
        <label>1</label>
    </ligand>
</feature>
<gene>
    <name evidence="25" type="ORF">HANVADRAFT_105104</name>
</gene>
<dbReference type="PANTHER" id="PTHR11136">
    <property type="entry name" value="FOLYLPOLYGLUTAMATE SYNTHASE-RELATED"/>
    <property type="match status" value="1"/>
</dbReference>
<dbReference type="Gene3D" id="3.90.190.20">
    <property type="entry name" value="Mur ligase, C-terminal domain"/>
    <property type="match status" value="1"/>
</dbReference>
<dbReference type="InterPro" id="IPR018109">
    <property type="entry name" value="Folylpolyglutamate_synth_CS"/>
</dbReference>
<evidence type="ECO:0000256" key="14">
    <source>
        <dbReference type="ARBA" id="ARBA00022840"/>
    </source>
</evidence>
<dbReference type="UniPathway" id="UPA00850"/>
<keyword evidence="10 22" id="KW-0436">Ligase</keyword>
<dbReference type="GO" id="GO:0004326">
    <property type="term" value="F:tetrahydrofolylpolyglutamate synthase activity"/>
    <property type="evidence" value="ECO:0007669"/>
    <property type="project" value="UniProtKB-EC"/>
</dbReference>
<dbReference type="InterPro" id="IPR036615">
    <property type="entry name" value="Mur_ligase_C_dom_sf"/>
</dbReference>
<evidence type="ECO:0000256" key="2">
    <source>
        <dbReference type="ARBA" id="ARBA00004305"/>
    </source>
</evidence>
<dbReference type="SUPFAM" id="SSF53623">
    <property type="entry name" value="MurD-like peptide ligases, catalytic domain"/>
    <property type="match status" value="1"/>
</dbReference>
<dbReference type="EMBL" id="LXPE01000005">
    <property type="protein sequence ID" value="OBA28133.1"/>
    <property type="molecule type" value="Genomic_DNA"/>
</dbReference>
<evidence type="ECO:0000256" key="7">
    <source>
        <dbReference type="ARBA" id="ARBA00018660"/>
    </source>
</evidence>
<evidence type="ECO:0000256" key="12">
    <source>
        <dbReference type="ARBA" id="ARBA00022741"/>
    </source>
</evidence>
<keyword evidence="13" id="KW-0999">Mitochondrion inner membrane</keyword>
<evidence type="ECO:0000256" key="13">
    <source>
        <dbReference type="ARBA" id="ARBA00022792"/>
    </source>
</evidence>
<name>A0A1B7THC6_9ASCO</name>
<accession>A0A1B7THC6</accession>
<evidence type="ECO:0000256" key="8">
    <source>
        <dbReference type="ARBA" id="ARBA00022490"/>
    </source>
</evidence>
<keyword evidence="26" id="KW-1185">Reference proteome</keyword>
<dbReference type="Gene3D" id="3.40.1190.10">
    <property type="entry name" value="Mur-like, catalytic domain"/>
    <property type="match status" value="1"/>
</dbReference>
<dbReference type="NCBIfam" id="TIGR01499">
    <property type="entry name" value="folC"/>
    <property type="match status" value="1"/>
</dbReference>
<evidence type="ECO:0000256" key="15">
    <source>
        <dbReference type="ARBA" id="ARBA00022842"/>
    </source>
</evidence>
<feature type="binding site" evidence="23">
    <location>
        <position position="365"/>
    </location>
    <ligand>
        <name>ATP</name>
        <dbReference type="ChEBI" id="CHEBI:30616"/>
    </ligand>
</feature>
<evidence type="ECO:0000256" key="5">
    <source>
        <dbReference type="ARBA" id="ARBA00008276"/>
    </source>
</evidence>
<keyword evidence="11 24" id="KW-0479">Metal-binding</keyword>
<sequence length="535" mass="61149">MSIFLKTTNTSTKVFLSSFKNQQSYRFIATNKTYEDALNCLNSLQTNYKIIEEFKNNINNVRKTNQALDEMKEYMRRLDKLNCIHITGTKGKGSTAAFTHSILKSYNKINNKKEQTLKLGLYTSPHLKTCRERIRINGEPISKELFTKYFFQVWDTLNSTESDPVKYPDLIDHKKPGYFKFMTLLSFHTFVQENCNTCIFEVGIGGKYDSTNILPNPTSTGLSLLGIDHVNVLGHTLEEICGNKVGIYKKTANNFTILDQPEKQKMFDIMNDRLAKIGCASKLNIIPKFEKLNDVKLGISGDFQVVNASLATALSINHLQKIGRDNSIISNSNITETENGLLWDSKMEIPDFVKQGLQDCKWEGRCQTIETDTVTWFLDGAHTIDSIEKSSDWFVQEQIKSNKNDKKRVLLFNQQSRAENLKSFLTHIYKSLKNKDLYFDEIIFSTNKTWANGYNPDLISMNVNKEQVDTMDVQKKLKNIWLTENDPKANITLFDSIEASHNYIKNKYTKADVFVTGSLHLVGGLLVVLDGKDKL</sequence>
<dbReference type="Proteomes" id="UP000092321">
    <property type="component" value="Unassembled WGS sequence"/>
</dbReference>
<comment type="caution">
    <text evidence="25">The sequence shown here is derived from an EMBL/GenBank/DDBJ whole genome shotgun (WGS) entry which is preliminary data.</text>
</comment>
<keyword evidence="9 22" id="KW-0554">One-carbon metabolism</keyword>
<evidence type="ECO:0000256" key="6">
    <source>
        <dbReference type="ARBA" id="ARBA00013025"/>
    </source>
</evidence>
<keyword evidence="15 24" id="KW-0460">Magnesium</keyword>
<dbReference type="PROSITE" id="PS01012">
    <property type="entry name" value="FOLYLPOLYGLU_SYNT_2"/>
    <property type="match status" value="1"/>
</dbReference>
<organism evidence="25 26">
    <name type="scientific">Hanseniaspora valbyensis NRRL Y-1626</name>
    <dbReference type="NCBI Taxonomy" id="766949"/>
    <lineage>
        <taxon>Eukaryota</taxon>
        <taxon>Fungi</taxon>
        <taxon>Dikarya</taxon>
        <taxon>Ascomycota</taxon>
        <taxon>Saccharomycotina</taxon>
        <taxon>Saccharomycetes</taxon>
        <taxon>Saccharomycodales</taxon>
        <taxon>Saccharomycodaceae</taxon>
        <taxon>Hanseniaspora</taxon>
    </lineage>
</organism>
<dbReference type="PIRSF" id="PIRSF038895">
    <property type="entry name" value="FPGS"/>
    <property type="match status" value="1"/>
</dbReference>
<dbReference type="GO" id="GO:0046872">
    <property type="term" value="F:metal ion binding"/>
    <property type="evidence" value="ECO:0007669"/>
    <property type="project" value="UniProtKB-KW"/>
</dbReference>
<evidence type="ECO:0000256" key="3">
    <source>
        <dbReference type="ARBA" id="ARBA00004496"/>
    </source>
</evidence>